<name>A0A5B8C6V6_9MICO</name>
<dbReference type="AlphaFoldDB" id="A0A5B8C6V6"/>
<dbReference type="EMBL" id="CP040915">
    <property type="protein sequence ID" value="QDC25151.1"/>
    <property type="molecule type" value="Genomic_DNA"/>
</dbReference>
<dbReference type="Gene3D" id="3.40.50.360">
    <property type="match status" value="1"/>
</dbReference>
<proteinExistence type="predicted"/>
<evidence type="ECO:0000313" key="3">
    <source>
        <dbReference type="Proteomes" id="UP000314616"/>
    </source>
</evidence>
<gene>
    <name evidence="2" type="ORF">FE374_11540</name>
</gene>
<feature type="domain" description="Flavodoxin-like" evidence="1">
    <location>
        <begin position="3"/>
        <end position="157"/>
    </location>
</feature>
<dbReference type="RefSeq" id="WP_139929212.1">
    <property type="nucleotide sequence ID" value="NZ_CP040915.1"/>
</dbReference>
<dbReference type="GO" id="GO:0010181">
    <property type="term" value="F:FMN binding"/>
    <property type="evidence" value="ECO:0007669"/>
    <property type="project" value="InterPro"/>
</dbReference>
<protein>
    <recommendedName>
        <fullName evidence="1">Flavodoxin-like domain-containing protein</fullName>
    </recommendedName>
</protein>
<dbReference type="PROSITE" id="PS50902">
    <property type="entry name" value="FLAVODOXIN_LIKE"/>
    <property type="match status" value="1"/>
</dbReference>
<sequence length="162" mass="17688">MKIAYYHASKFGNGAAVAKEFERAMTAKGVAVDVHHIREADPRALPAADLYVFSSPGRMGRPLGRARRFLQHVELPAGTRYALLTTEGAPQPDKKTGEMRTAEEIARWQKVRPIMTELLDAKGMTKVAEGCVYVTGMKGPLEDGWQAKVDTFVDTLATASAP</sequence>
<evidence type="ECO:0000313" key="2">
    <source>
        <dbReference type="EMBL" id="QDC25151.1"/>
    </source>
</evidence>
<dbReference type="SUPFAM" id="SSF52218">
    <property type="entry name" value="Flavoproteins"/>
    <property type="match status" value="1"/>
</dbReference>
<reference evidence="2 3" key="1">
    <citation type="submission" date="2019-05" db="EMBL/GenBank/DDBJ databases">
        <title>Georgenia *** sp. nov., and Georgenia *** sp. nov., isolated from the intestinal contents of plateau pika (Ochotona curzoniae) in the Qinghai-Tibet plateau of China.</title>
        <authorList>
            <person name="Tian Z."/>
        </authorList>
    </citation>
    <scope>NUCLEOTIDE SEQUENCE [LARGE SCALE GENOMIC DNA]</scope>
    <source>
        <strain evidence="2 3">Z443</strain>
    </source>
</reference>
<accession>A0A5B8C6V6</accession>
<dbReference type="KEGG" id="gyu:FE374_11540"/>
<dbReference type="InterPro" id="IPR008254">
    <property type="entry name" value="Flavodoxin/NO_synth"/>
</dbReference>
<dbReference type="InterPro" id="IPR029039">
    <property type="entry name" value="Flavoprotein-like_sf"/>
</dbReference>
<evidence type="ECO:0000259" key="1">
    <source>
        <dbReference type="PROSITE" id="PS50902"/>
    </source>
</evidence>
<dbReference type="Proteomes" id="UP000314616">
    <property type="component" value="Chromosome"/>
</dbReference>
<dbReference type="OrthoDB" id="5145881at2"/>
<organism evidence="2 3">
    <name type="scientific">Georgenia yuyongxinii</name>
    <dbReference type="NCBI Taxonomy" id="2589797"/>
    <lineage>
        <taxon>Bacteria</taxon>
        <taxon>Bacillati</taxon>
        <taxon>Actinomycetota</taxon>
        <taxon>Actinomycetes</taxon>
        <taxon>Micrococcales</taxon>
        <taxon>Bogoriellaceae</taxon>
        <taxon>Georgenia</taxon>
    </lineage>
</organism>